<dbReference type="InterPro" id="IPR011032">
    <property type="entry name" value="GroES-like_sf"/>
</dbReference>
<dbReference type="GO" id="GO:0004022">
    <property type="term" value="F:alcohol dehydrogenase (NAD+) activity"/>
    <property type="evidence" value="ECO:0007669"/>
    <property type="project" value="TreeGrafter"/>
</dbReference>
<dbReference type="AlphaFoldDB" id="A0A9E6PHB2"/>
<evidence type="ECO:0000256" key="1">
    <source>
        <dbReference type="ARBA" id="ARBA00001947"/>
    </source>
</evidence>
<keyword evidence="6" id="KW-0520">NAD</keyword>
<organism evidence="9 10">
    <name type="scientific">Pseudomonas vanderleydeniana</name>
    <dbReference type="NCBI Taxonomy" id="2745495"/>
    <lineage>
        <taxon>Bacteria</taxon>
        <taxon>Pseudomonadati</taxon>
        <taxon>Pseudomonadota</taxon>
        <taxon>Gammaproteobacteria</taxon>
        <taxon>Pseudomonadales</taxon>
        <taxon>Pseudomonadaceae</taxon>
        <taxon>Pseudomonas</taxon>
    </lineage>
</organism>
<sequence length="349" mass="36100">MTEQTTYQAVVATAPGQLELVRRPVPQPGPGQVRIRVEACGVCHSDSATVEGFAPGVTYPRVPGHEVVGRIEALGEGVASFELGQRVGVGFLAGEDGSCPSCRGGDLVNCHNPVISGITVDGGYAEVMLAEARGLVRIPDQLAAVDAAPLLCAGLTTYNALRKSTARAGDLVAIQGLGGLGHLGVQFARHMGFRTVVIARGAEKATLARELGAHHYIDARGEDVGQALQALGGAKVVLGTAPSGQGMAQTVPGLAARGQLVVVAVPGDALTISATDLIFGSRSVVGALTGTVVDNEQTLAFAQQQQIRPMIETFPLTEARQAYDRMMAADVRFRAVLVMNSEPTAGAHP</sequence>
<evidence type="ECO:0000259" key="8">
    <source>
        <dbReference type="SMART" id="SM00829"/>
    </source>
</evidence>
<name>A0A9E6PHB2_9PSED</name>
<dbReference type="SMART" id="SM00829">
    <property type="entry name" value="PKS_ER"/>
    <property type="match status" value="1"/>
</dbReference>
<dbReference type="Proteomes" id="UP000634530">
    <property type="component" value="Chromosome"/>
</dbReference>
<dbReference type="PROSITE" id="PS00059">
    <property type="entry name" value="ADH_ZINC"/>
    <property type="match status" value="1"/>
</dbReference>
<dbReference type="InterPro" id="IPR020843">
    <property type="entry name" value="ER"/>
</dbReference>
<dbReference type="InterPro" id="IPR002328">
    <property type="entry name" value="ADH_Zn_CS"/>
</dbReference>
<dbReference type="PANTHER" id="PTHR42940:SF7">
    <property type="entry name" value="ALCOHOL DEHYDROGENASE-LIKE N-TERMINAL DOMAIN-CONTAINING PROTEIN"/>
    <property type="match status" value="1"/>
</dbReference>
<dbReference type="GO" id="GO:0008270">
    <property type="term" value="F:zinc ion binding"/>
    <property type="evidence" value="ECO:0007669"/>
    <property type="project" value="InterPro"/>
</dbReference>
<evidence type="ECO:0000313" key="10">
    <source>
        <dbReference type="Proteomes" id="UP000634530"/>
    </source>
</evidence>
<dbReference type="InterPro" id="IPR013149">
    <property type="entry name" value="ADH-like_C"/>
</dbReference>
<dbReference type="SUPFAM" id="SSF51735">
    <property type="entry name" value="NAD(P)-binding Rossmann-fold domains"/>
    <property type="match status" value="1"/>
</dbReference>
<dbReference type="Gene3D" id="3.90.180.10">
    <property type="entry name" value="Medium-chain alcohol dehydrogenases, catalytic domain"/>
    <property type="match status" value="1"/>
</dbReference>
<dbReference type="GO" id="GO:0005737">
    <property type="term" value="C:cytoplasm"/>
    <property type="evidence" value="ECO:0007669"/>
    <property type="project" value="TreeGrafter"/>
</dbReference>
<reference evidence="9 10" key="2">
    <citation type="journal article" date="2021" name="Microorganisms">
        <title>The Ever-Expanding Pseudomonas Genus: Description of 43 New Species and Partition of the Pseudomonas putida Group.</title>
        <authorList>
            <person name="Girard L."/>
            <person name="Lood C."/>
            <person name="Hofte M."/>
            <person name="Vandamme P."/>
            <person name="Rokni-Zadeh H."/>
            <person name="van Noort V."/>
            <person name="Lavigne R."/>
            <person name="De Mot R."/>
        </authorList>
    </citation>
    <scope>NUCLEOTIDE SEQUENCE [LARGE SCALE GENOMIC DNA]</scope>
    <source>
        <strain evidence="9 10">RW8P3</strain>
    </source>
</reference>
<evidence type="ECO:0000256" key="2">
    <source>
        <dbReference type="ARBA" id="ARBA00008072"/>
    </source>
</evidence>
<reference evidence="9 10" key="1">
    <citation type="journal article" date="2020" name="Microorganisms">
        <title>Reliable Identification of Environmental Pseudomonas Isolates Using the rpoD Gene.</title>
        <authorList>
            <consortium name="The Broad Institute Genome Sequencing Platform"/>
            <person name="Girard L."/>
            <person name="Lood C."/>
            <person name="Rokni-Zadeh H."/>
            <person name="van Noort V."/>
            <person name="Lavigne R."/>
            <person name="De Mot R."/>
        </authorList>
    </citation>
    <scope>NUCLEOTIDE SEQUENCE [LARGE SCALE GENOMIC DNA]</scope>
    <source>
        <strain evidence="9 10">RW8P3</strain>
    </source>
</reference>
<dbReference type="PANTHER" id="PTHR42940">
    <property type="entry name" value="ALCOHOL DEHYDROGENASE 1-RELATED"/>
    <property type="match status" value="1"/>
</dbReference>
<proteinExistence type="inferred from homology"/>
<evidence type="ECO:0000256" key="3">
    <source>
        <dbReference type="ARBA" id="ARBA00022723"/>
    </source>
</evidence>
<dbReference type="FunFam" id="3.40.50.720:FF:000039">
    <property type="entry name" value="Alcohol dehydrogenase AdhP"/>
    <property type="match status" value="1"/>
</dbReference>
<keyword evidence="4 7" id="KW-0862">Zinc</keyword>
<dbReference type="InterPro" id="IPR013154">
    <property type="entry name" value="ADH-like_N"/>
</dbReference>
<keyword evidence="5" id="KW-0560">Oxidoreductase</keyword>
<accession>A0A9E6PHB2</accession>
<dbReference type="Pfam" id="PF08240">
    <property type="entry name" value="ADH_N"/>
    <property type="match status" value="1"/>
</dbReference>
<feature type="domain" description="Enoyl reductase (ER)" evidence="8">
    <location>
        <begin position="13"/>
        <end position="337"/>
    </location>
</feature>
<evidence type="ECO:0000256" key="7">
    <source>
        <dbReference type="RuleBase" id="RU361277"/>
    </source>
</evidence>
<dbReference type="RefSeq" id="WP_186675478.1">
    <property type="nucleotide sequence ID" value="NZ_CP077093.1"/>
</dbReference>
<evidence type="ECO:0000256" key="6">
    <source>
        <dbReference type="ARBA" id="ARBA00023027"/>
    </source>
</evidence>
<evidence type="ECO:0000256" key="4">
    <source>
        <dbReference type="ARBA" id="ARBA00022833"/>
    </source>
</evidence>
<comment type="cofactor">
    <cofactor evidence="1 7">
        <name>Zn(2+)</name>
        <dbReference type="ChEBI" id="CHEBI:29105"/>
    </cofactor>
</comment>
<dbReference type="SUPFAM" id="SSF50129">
    <property type="entry name" value="GroES-like"/>
    <property type="match status" value="1"/>
</dbReference>
<dbReference type="Pfam" id="PF00107">
    <property type="entry name" value="ADH_zinc_N"/>
    <property type="match status" value="1"/>
</dbReference>
<gene>
    <name evidence="9" type="ORF">HU752_021660</name>
</gene>
<dbReference type="EMBL" id="CP077093">
    <property type="protein sequence ID" value="QXI26524.1"/>
    <property type="molecule type" value="Genomic_DNA"/>
</dbReference>
<dbReference type="KEGG" id="pvw:HU752_021660"/>
<comment type="similarity">
    <text evidence="2 7">Belongs to the zinc-containing alcohol dehydrogenase family.</text>
</comment>
<evidence type="ECO:0000256" key="5">
    <source>
        <dbReference type="ARBA" id="ARBA00023002"/>
    </source>
</evidence>
<keyword evidence="3 7" id="KW-0479">Metal-binding</keyword>
<dbReference type="Gene3D" id="3.40.50.720">
    <property type="entry name" value="NAD(P)-binding Rossmann-like Domain"/>
    <property type="match status" value="1"/>
</dbReference>
<keyword evidence="10" id="KW-1185">Reference proteome</keyword>
<evidence type="ECO:0000313" key="9">
    <source>
        <dbReference type="EMBL" id="QXI26524.1"/>
    </source>
</evidence>
<dbReference type="InterPro" id="IPR036291">
    <property type="entry name" value="NAD(P)-bd_dom_sf"/>
</dbReference>
<protein>
    <submittedName>
        <fullName evidence="9">Alcohol dehydrogenase catalytic domain-containing protein</fullName>
    </submittedName>
</protein>